<evidence type="ECO:0000313" key="2">
    <source>
        <dbReference type="EMBL" id="SFL85360.1"/>
    </source>
</evidence>
<dbReference type="InterPro" id="IPR025136">
    <property type="entry name" value="MAP3K_TRAF-bd"/>
</dbReference>
<evidence type="ECO:0000313" key="3">
    <source>
        <dbReference type="Proteomes" id="UP000183287"/>
    </source>
</evidence>
<proteinExistence type="predicted"/>
<keyword evidence="3" id="KW-1185">Reference proteome</keyword>
<organism evidence="2 3">
    <name type="scientific">Nitrosomonas communis</name>
    <dbReference type="NCBI Taxonomy" id="44574"/>
    <lineage>
        <taxon>Bacteria</taxon>
        <taxon>Pseudomonadati</taxon>
        <taxon>Pseudomonadota</taxon>
        <taxon>Betaproteobacteria</taxon>
        <taxon>Nitrosomonadales</taxon>
        <taxon>Nitrosomonadaceae</taxon>
        <taxon>Nitrosomonas</taxon>
    </lineage>
</organism>
<sequence>MARCLYPGINAVTLMEPAEPLDPRREKLLPVVAYAVERRIATSKPDYWDHVTRLELAVLAKDAEAALNALEDALDAVRESWEAETTTRNLRLISEARKKRGEAARMGRKNRSCANRPCKHIIGETSFLQVLMSQSIA</sequence>
<dbReference type="EMBL" id="FOUB01000005">
    <property type="protein sequence ID" value="SFL85360.1"/>
    <property type="molecule type" value="Genomic_DNA"/>
</dbReference>
<dbReference type="Pfam" id="PF13281">
    <property type="entry name" value="MAP3K_TRAF_bd"/>
    <property type="match status" value="1"/>
</dbReference>
<dbReference type="AlphaFoldDB" id="A0A1I4L2V3"/>
<dbReference type="RefSeq" id="WP_074903802.1">
    <property type="nucleotide sequence ID" value="NZ_FOUB01000005.1"/>
</dbReference>
<accession>A0A1I4L2V3</accession>
<name>A0A1I4L2V3_9PROT</name>
<reference evidence="3" key="1">
    <citation type="submission" date="2016-10" db="EMBL/GenBank/DDBJ databases">
        <authorList>
            <person name="Varghese N."/>
            <person name="Submissions S."/>
        </authorList>
    </citation>
    <scope>NUCLEOTIDE SEQUENCE [LARGE SCALE GENOMIC DNA]</scope>
    <source>
        <strain evidence="3">Nm44</strain>
    </source>
</reference>
<dbReference type="Proteomes" id="UP000183287">
    <property type="component" value="Unassembled WGS sequence"/>
</dbReference>
<gene>
    <name evidence="2" type="ORF">SAMN05421863_1005128</name>
</gene>
<feature type="domain" description="MAP3K TRAFs-binding" evidence="1">
    <location>
        <begin position="3"/>
        <end position="104"/>
    </location>
</feature>
<evidence type="ECO:0000259" key="1">
    <source>
        <dbReference type="Pfam" id="PF13281"/>
    </source>
</evidence>
<protein>
    <recommendedName>
        <fullName evidence="1">MAP3K TRAFs-binding domain-containing protein</fullName>
    </recommendedName>
</protein>